<name>A0ACC3BPP2_PYRYE</name>
<sequence>MRTFPGERGGGAAPVAQQPPRLLARGSAFFQRPAGQFVAIGGLLPGVTLPAEGHKRGRVPHRLPLLRGAVRYLSGGRRGVLAVGKVTHLREEGCHTSFLALTVLLTRRPPSVPIGGDGGAGVSRSHRRHHLRRRPRRRRVCQRGSSLWWRRRRRLCRRGCRRRWRRHRHCRRRRRPFAAALGDATAAVAVAAVSAPHQLPIGTIAGVQGALKAPGPGLCSAAAVVKVGQSAVHGWHGCEQRAFRRDGGSSESGELLITACRRGRWGRPRCRRSCRNHRHRRCRYHRRRLCRRSRRHRWGQGGGGA</sequence>
<evidence type="ECO:0000313" key="1">
    <source>
        <dbReference type="EMBL" id="KAK1859951.1"/>
    </source>
</evidence>
<dbReference type="Proteomes" id="UP000798662">
    <property type="component" value="Chromosome 1"/>
</dbReference>
<dbReference type="EMBL" id="CM020618">
    <property type="protein sequence ID" value="KAK1859951.1"/>
    <property type="molecule type" value="Genomic_DNA"/>
</dbReference>
<reference evidence="1" key="1">
    <citation type="submission" date="2019-11" db="EMBL/GenBank/DDBJ databases">
        <title>Nori genome reveals adaptations in red seaweeds to the harsh intertidal environment.</title>
        <authorList>
            <person name="Wang D."/>
            <person name="Mao Y."/>
        </authorList>
    </citation>
    <scope>NUCLEOTIDE SEQUENCE</scope>
    <source>
        <tissue evidence="1">Gametophyte</tissue>
    </source>
</reference>
<keyword evidence="2" id="KW-1185">Reference proteome</keyword>
<protein>
    <submittedName>
        <fullName evidence="1">Uncharacterized protein</fullName>
    </submittedName>
</protein>
<organism evidence="1 2">
    <name type="scientific">Pyropia yezoensis</name>
    <name type="common">Susabi-nori</name>
    <name type="synonym">Porphyra yezoensis</name>
    <dbReference type="NCBI Taxonomy" id="2788"/>
    <lineage>
        <taxon>Eukaryota</taxon>
        <taxon>Rhodophyta</taxon>
        <taxon>Bangiophyceae</taxon>
        <taxon>Bangiales</taxon>
        <taxon>Bangiaceae</taxon>
        <taxon>Pyropia</taxon>
    </lineage>
</organism>
<accession>A0ACC3BPP2</accession>
<proteinExistence type="predicted"/>
<evidence type="ECO:0000313" key="2">
    <source>
        <dbReference type="Proteomes" id="UP000798662"/>
    </source>
</evidence>
<comment type="caution">
    <text evidence="1">The sequence shown here is derived from an EMBL/GenBank/DDBJ whole genome shotgun (WGS) entry which is preliminary data.</text>
</comment>
<gene>
    <name evidence="1" type="ORF">I4F81_002543</name>
</gene>